<gene>
    <name evidence="2" type="primary">wscd1</name>
    <name evidence="2" type="ORF">E2C01_075855</name>
</gene>
<dbReference type="Gene3D" id="3.40.50.300">
    <property type="entry name" value="P-loop containing nucleotide triphosphate hydrolases"/>
    <property type="match status" value="1"/>
</dbReference>
<name>A0A5B7IKG3_PORTR</name>
<dbReference type="OrthoDB" id="6355878at2759"/>
<dbReference type="SUPFAM" id="SSF52540">
    <property type="entry name" value="P-loop containing nucleoside triphosphate hydrolases"/>
    <property type="match status" value="1"/>
</dbReference>
<protein>
    <submittedName>
        <fullName evidence="2">WSC domain-containing protein 1</fullName>
    </submittedName>
</protein>
<keyword evidence="3" id="KW-1185">Reference proteome</keyword>
<reference evidence="2 3" key="1">
    <citation type="submission" date="2019-05" db="EMBL/GenBank/DDBJ databases">
        <title>Another draft genome of Portunus trituberculatus and its Hox gene families provides insights of decapod evolution.</title>
        <authorList>
            <person name="Jeong J.-H."/>
            <person name="Song I."/>
            <person name="Kim S."/>
            <person name="Choi T."/>
            <person name="Kim D."/>
            <person name="Ryu S."/>
            <person name="Kim W."/>
        </authorList>
    </citation>
    <scope>NUCLEOTIDE SEQUENCE [LARGE SCALE GENOMIC DNA]</scope>
    <source>
        <tissue evidence="2">Muscle</tissue>
    </source>
</reference>
<dbReference type="InterPro" id="IPR027417">
    <property type="entry name" value="P-loop_NTPase"/>
</dbReference>
<dbReference type="Pfam" id="PF13469">
    <property type="entry name" value="Sulfotransfer_3"/>
    <property type="match status" value="1"/>
</dbReference>
<dbReference type="PANTHER" id="PTHR45964">
    <property type="entry name" value="WSCD FAMILY MEMBER CG9164"/>
    <property type="match status" value="1"/>
</dbReference>
<comment type="similarity">
    <text evidence="1">Belongs to the WSCD family.</text>
</comment>
<sequence length="134" mass="15689">MDKGRTLLHKTHGATLEPFTHDLLSRYLEVDPNLPTVLLIRDPARAVLSYYKLVKLIGGDRHRAEIPESKFRSEEFRDFVTDVTLLWEELAMDRLLWTTKPLYVLHYEDLTANPMHHLRLLLDFLRCVCVCVCV</sequence>
<organism evidence="2 3">
    <name type="scientific">Portunus trituberculatus</name>
    <name type="common">Swimming crab</name>
    <name type="synonym">Neptunus trituberculatus</name>
    <dbReference type="NCBI Taxonomy" id="210409"/>
    <lineage>
        <taxon>Eukaryota</taxon>
        <taxon>Metazoa</taxon>
        <taxon>Ecdysozoa</taxon>
        <taxon>Arthropoda</taxon>
        <taxon>Crustacea</taxon>
        <taxon>Multicrustacea</taxon>
        <taxon>Malacostraca</taxon>
        <taxon>Eumalacostraca</taxon>
        <taxon>Eucarida</taxon>
        <taxon>Decapoda</taxon>
        <taxon>Pleocyemata</taxon>
        <taxon>Brachyura</taxon>
        <taxon>Eubrachyura</taxon>
        <taxon>Portunoidea</taxon>
        <taxon>Portunidae</taxon>
        <taxon>Portuninae</taxon>
        <taxon>Portunus</taxon>
    </lineage>
</organism>
<evidence type="ECO:0000313" key="2">
    <source>
        <dbReference type="EMBL" id="MPC81248.1"/>
    </source>
</evidence>
<accession>A0A5B7IKG3</accession>
<dbReference type="EMBL" id="VSRR010056388">
    <property type="protein sequence ID" value="MPC81248.1"/>
    <property type="molecule type" value="Genomic_DNA"/>
</dbReference>
<dbReference type="AlphaFoldDB" id="A0A5B7IKG3"/>
<dbReference type="PANTHER" id="PTHR45964:SF5">
    <property type="entry name" value="WSCD FAMILY MEMBER CG9164"/>
    <property type="match status" value="1"/>
</dbReference>
<evidence type="ECO:0000256" key="1">
    <source>
        <dbReference type="ARBA" id="ARBA00010236"/>
    </source>
</evidence>
<dbReference type="InterPro" id="IPR051589">
    <property type="entry name" value="Sialate-O-sulfotransferase"/>
</dbReference>
<comment type="caution">
    <text evidence="2">The sequence shown here is derived from an EMBL/GenBank/DDBJ whole genome shotgun (WGS) entry which is preliminary data.</text>
</comment>
<proteinExistence type="inferred from homology"/>
<dbReference type="Proteomes" id="UP000324222">
    <property type="component" value="Unassembled WGS sequence"/>
</dbReference>
<evidence type="ECO:0000313" key="3">
    <source>
        <dbReference type="Proteomes" id="UP000324222"/>
    </source>
</evidence>